<dbReference type="InterPro" id="IPR013106">
    <property type="entry name" value="Ig_V-set"/>
</dbReference>
<evidence type="ECO:0000256" key="10">
    <source>
        <dbReference type="ARBA" id="ARBA00038737"/>
    </source>
</evidence>
<evidence type="ECO:0000256" key="8">
    <source>
        <dbReference type="ARBA" id="ARBA00023157"/>
    </source>
</evidence>
<dbReference type="SUPFAM" id="SSF48726">
    <property type="entry name" value="Immunoglobulin"/>
    <property type="match status" value="1"/>
</dbReference>
<dbReference type="AlphaFoldDB" id="A0A8I5TB31"/>
<dbReference type="GO" id="GO:0002250">
    <property type="term" value="P:adaptive immune response"/>
    <property type="evidence" value="ECO:0007669"/>
    <property type="project" value="UniProtKB-KW"/>
</dbReference>
<feature type="chain" id="PRO_5035193780" description="Ig-like domain-containing protein" evidence="13">
    <location>
        <begin position="20"/>
        <end position="231"/>
    </location>
</feature>
<accession>A0A8I5TB31</accession>
<keyword evidence="6" id="KW-1064">Adaptive immunity</keyword>
<reference evidence="15" key="2">
    <citation type="submission" date="2025-08" db="UniProtKB">
        <authorList>
            <consortium name="Ensembl"/>
        </authorList>
    </citation>
    <scope>IDENTIFICATION</scope>
</reference>
<evidence type="ECO:0000256" key="1">
    <source>
        <dbReference type="ARBA" id="ARBA00004236"/>
    </source>
</evidence>
<name>A0A8I5TB31_PONAB</name>
<comment type="subcellular location">
    <subcellularLocation>
        <location evidence="1">Cell membrane</location>
    </subcellularLocation>
    <subcellularLocation>
        <location evidence="2">Secreted</location>
    </subcellularLocation>
</comment>
<dbReference type="Pfam" id="PF07686">
    <property type="entry name" value="V-set"/>
    <property type="match status" value="1"/>
</dbReference>
<evidence type="ECO:0000256" key="11">
    <source>
        <dbReference type="ARBA" id="ARBA00043265"/>
    </source>
</evidence>
<evidence type="ECO:0000256" key="12">
    <source>
        <dbReference type="SAM" id="MobiDB-lite"/>
    </source>
</evidence>
<feature type="signal peptide" evidence="13">
    <location>
        <begin position="1"/>
        <end position="19"/>
    </location>
</feature>
<keyword evidence="3" id="KW-1003">Cell membrane</keyword>
<sequence length="231" mass="26061">MKFGLSWVFLACEVQLVESGGGLVQPGGSLRLSCAASGFTFSNTDMNWVREASGKGLEWVLGISWNGGRMHYADSVKGRFTISRDNSRKPLYLQKNRRRAEDMAVYYCVRNPVRGHKCEPRHKPPAGTLGEISCRGRSGPTDQSQPQSRCTWRLGFASSQDLGLPLLLTVSLGKLFNRFLCPPMSSLHFFNHCNMRTHSHMHNMYIATYRNERSSTMVTSIRVVRKLRGAW</sequence>
<keyword evidence="9" id="KW-0393">Immunoglobulin domain</keyword>
<keyword evidence="7" id="KW-0472">Membrane</keyword>
<evidence type="ECO:0000313" key="15">
    <source>
        <dbReference type="Ensembl" id="ENSPPYP00000031129.1"/>
    </source>
</evidence>
<dbReference type="Ensembl" id="ENSPPYT00000056710.1">
    <property type="protein sequence ID" value="ENSPPYP00000031129.1"/>
    <property type="gene ID" value="ENSPPYG00000037318.1"/>
</dbReference>
<dbReference type="GO" id="GO:0005886">
    <property type="term" value="C:plasma membrane"/>
    <property type="evidence" value="ECO:0007669"/>
    <property type="project" value="UniProtKB-SubCell"/>
</dbReference>
<dbReference type="SMART" id="SM00406">
    <property type="entry name" value="IGv"/>
    <property type="match status" value="1"/>
</dbReference>
<keyword evidence="4" id="KW-0964">Secreted</keyword>
<keyword evidence="8" id="KW-1015">Disulfide bond</keyword>
<evidence type="ECO:0000313" key="16">
    <source>
        <dbReference type="Proteomes" id="UP000001595"/>
    </source>
</evidence>
<organism evidence="15 16">
    <name type="scientific">Pongo abelii</name>
    <name type="common">Sumatran orangutan</name>
    <name type="synonym">Pongo pygmaeus abelii</name>
    <dbReference type="NCBI Taxonomy" id="9601"/>
    <lineage>
        <taxon>Eukaryota</taxon>
        <taxon>Metazoa</taxon>
        <taxon>Chordata</taxon>
        <taxon>Craniata</taxon>
        <taxon>Vertebrata</taxon>
        <taxon>Euteleostomi</taxon>
        <taxon>Mammalia</taxon>
        <taxon>Eutheria</taxon>
        <taxon>Euarchontoglires</taxon>
        <taxon>Primates</taxon>
        <taxon>Haplorrhini</taxon>
        <taxon>Catarrhini</taxon>
        <taxon>Hominidae</taxon>
        <taxon>Pongo</taxon>
    </lineage>
</organism>
<evidence type="ECO:0000256" key="5">
    <source>
        <dbReference type="ARBA" id="ARBA00022859"/>
    </source>
</evidence>
<dbReference type="Gene3D" id="2.60.40.10">
    <property type="entry name" value="Immunoglobulins"/>
    <property type="match status" value="1"/>
</dbReference>
<dbReference type="GO" id="GO:0005576">
    <property type="term" value="C:extracellular region"/>
    <property type="evidence" value="ECO:0007669"/>
    <property type="project" value="UniProtKB-SubCell"/>
</dbReference>
<evidence type="ECO:0000256" key="6">
    <source>
        <dbReference type="ARBA" id="ARBA00023130"/>
    </source>
</evidence>
<evidence type="ECO:0000256" key="9">
    <source>
        <dbReference type="ARBA" id="ARBA00023319"/>
    </source>
</evidence>
<feature type="domain" description="Ig-like" evidence="14">
    <location>
        <begin position="24"/>
        <end position="108"/>
    </location>
</feature>
<evidence type="ECO:0000256" key="2">
    <source>
        <dbReference type="ARBA" id="ARBA00004613"/>
    </source>
</evidence>
<dbReference type="FunFam" id="2.60.40.10:FF:001259">
    <property type="entry name" value="Immunoglobulin heavy variable 13-2"/>
    <property type="match status" value="1"/>
</dbReference>
<evidence type="ECO:0000256" key="3">
    <source>
        <dbReference type="ARBA" id="ARBA00022475"/>
    </source>
</evidence>
<proteinExistence type="predicted"/>
<dbReference type="Proteomes" id="UP000001595">
    <property type="component" value="Chromosome 14"/>
</dbReference>
<feature type="region of interest" description="Disordered" evidence="12">
    <location>
        <begin position="119"/>
        <end position="146"/>
    </location>
</feature>
<evidence type="ECO:0000256" key="4">
    <source>
        <dbReference type="ARBA" id="ARBA00022525"/>
    </source>
</evidence>
<keyword evidence="13" id="KW-0732">Signal</keyword>
<dbReference type="InterPro" id="IPR036179">
    <property type="entry name" value="Ig-like_dom_sf"/>
</dbReference>
<evidence type="ECO:0000256" key="7">
    <source>
        <dbReference type="ARBA" id="ARBA00023136"/>
    </source>
</evidence>
<dbReference type="InterPro" id="IPR007110">
    <property type="entry name" value="Ig-like_dom"/>
</dbReference>
<dbReference type="GeneTree" id="ENSGT00940000164192"/>
<evidence type="ECO:0000259" key="14">
    <source>
        <dbReference type="PROSITE" id="PS50835"/>
    </source>
</evidence>
<keyword evidence="5" id="KW-0391">Immunity</keyword>
<evidence type="ECO:0000256" key="13">
    <source>
        <dbReference type="SAM" id="SignalP"/>
    </source>
</evidence>
<keyword evidence="16" id="KW-1185">Reference proteome</keyword>
<dbReference type="InterPro" id="IPR050199">
    <property type="entry name" value="IgHV"/>
</dbReference>
<protein>
    <recommendedName>
        <fullName evidence="14">Ig-like domain-containing protein</fullName>
    </recommendedName>
</protein>
<dbReference type="GO" id="GO:0019814">
    <property type="term" value="C:immunoglobulin complex"/>
    <property type="evidence" value="ECO:0007669"/>
    <property type="project" value="UniProtKB-KW"/>
</dbReference>
<dbReference type="PROSITE" id="PS50835">
    <property type="entry name" value="IG_LIKE"/>
    <property type="match status" value="1"/>
</dbReference>
<keyword evidence="11" id="KW-1280">Immunoglobulin</keyword>
<dbReference type="PANTHER" id="PTHR23266">
    <property type="entry name" value="IMMUNOGLOBULIN HEAVY CHAIN"/>
    <property type="match status" value="1"/>
</dbReference>
<reference evidence="15 16" key="1">
    <citation type="submission" date="2008-02" db="EMBL/GenBank/DDBJ databases">
        <title>A 6x draft sequence assembly of the Pongo pygmaeus abelii genome.</title>
        <authorList>
            <person name="Wilson R.K."/>
            <person name="Mardis E."/>
        </authorList>
    </citation>
    <scope>NUCLEOTIDE SEQUENCE [LARGE SCALE GENOMIC DNA]</scope>
</reference>
<reference evidence="15" key="3">
    <citation type="submission" date="2025-09" db="UniProtKB">
        <authorList>
            <consortium name="Ensembl"/>
        </authorList>
    </citation>
    <scope>IDENTIFICATION</scope>
</reference>
<dbReference type="InterPro" id="IPR013783">
    <property type="entry name" value="Ig-like_fold"/>
</dbReference>
<comment type="subunit">
    <text evidence="10">Immunoglobulins are composed of two identical heavy chains and two identical light chains; disulfide-linked.</text>
</comment>